<feature type="chain" id="PRO_5026681815" evidence="1">
    <location>
        <begin position="19"/>
        <end position="126"/>
    </location>
</feature>
<dbReference type="RefSeq" id="XP_030381235.1">
    <property type="nucleotide sequence ID" value="XM_030525375.1"/>
</dbReference>
<keyword evidence="2" id="KW-1185">Reference proteome</keyword>
<evidence type="ECO:0000313" key="2">
    <source>
        <dbReference type="Proteomes" id="UP000504634"/>
    </source>
</evidence>
<sequence>MLLLLLVVLLLSFESIDSKNAQQIVIDYMEEFKRLDRNITKRLRRIVKKYIDIPPELEKDVEFVRMLNNVIKSIDLGANELDQKIDVLTDFEIYDSLRLELDRGLDVITKLLKGQKMRKQRARTIS</sequence>
<organism evidence="2 3">
    <name type="scientific">Drosophila lebanonensis</name>
    <name type="common">Fruit fly</name>
    <name type="synonym">Scaptodrosophila lebanonensis</name>
    <dbReference type="NCBI Taxonomy" id="7225"/>
    <lineage>
        <taxon>Eukaryota</taxon>
        <taxon>Metazoa</taxon>
        <taxon>Ecdysozoa</taxon>
        <taxon>Arthropoda</taxon>
        <taxon>Hexapoda</taxon>
        <taxon>Insecta</taxon>
        <taxon>Pterygota</taxon>
        <taxon>Neoptera</taxon>
        <taxon>Endopterygota</taxon>
        <taxon>Diptera</taxon>
        <taxon>Brachycera</taxon>
        <taxon>Muscomorpha</taxon>
        <taxon>Ephydroidea</taxon>
        <taxon>Drosophilidae</taxon>
        <taxon>Scaptodrosophila</taxon>
    </lineage>
</organism>
<proteinExistence type="predicted"/>
<evidence type="ECO:0000313" key="3">
    <source>
        <dbReference type="RefSeq" id="XP_030381235.1"/>
    </source>
</evidence>
<gene>
    <name evidence="3" type="primary">LOC115629059</name>
</gene>
<reference evidence="3" key="1">
    <citation type="submission" date="2025-08" db="UniProtKB">
        <authorList>
            <consortium name="RefSeq"/>
        </authorList>
    </citation>
    <scope>IDENTIFICATION</scope>
    <source>
        <strain evidence="3">11010-0011.00</strain>
        <tissue evidence="3">Whole body</tissue>
    </source>
</reference>
<protein>
    <submittedName>
        <fullName evidence="3">Uncharacterized protein LOC115629059</fullName>
    </submittedName>
</protein>
<dbReference type="GeneID" id="115629059"/>
<feature type="signal peptide" evidence="1">
    <location>
        <begin position="1"/>
        <end position="18"/>
    </location>
</feature>
<dbReference type="Proteomes" id="UP000504634">
    <property type="component" value="Unplaced"/>
</dbReference>
<evidence type="ECO:0000256" key="1">
    <source>
        <dbReference type="SAM" id="SignalP"/>
    </source>
</evidence>
<accession>A0A6J2TZZ8</accession>
<dbReference type="OrthoDB" id="7859684at2759"/>
<keyword evidence="1" id="KW-0732">Signal</keyword>
<dbReference type="AlphaFoldDB" id="A0A6J2TZZ8"/>
<name>A0A6J2TZZ8_DROLE</name>